<dbReference type="CDD" id="cd03188">
    <property type="entry name" value="GST_C_Beta"/>
    <property type="match status" value="1"/>
</dbReference>
<keyword evidence="3" id="KW-0808">Transferase</keyword>
<protein>
    <submittedName>
        <fullName evidence="3">Glutathione S-transferase</fullName>
    </submittedName>
</protein>
<dbReference type="AlphaFoldDB" id="A0A5J6MRQ1"/>
<dbReference type="InterPro" id="IPR004046">
    <property type="entry name" value="GST_C"/>
</dbReference>
<feature type="domain" description="GST C-terminal" evidence="2">
    <location>
        <begin position="87"/>
        <end position="210"/>
    </location>
</feature>
<dbReference type="PROSITE" id="PS50405">
    <property type="entry name" value="GST_CTER"/>
    <property type="match status" value="1"/>
</dbReference>
<gene>
    <name evidence="3" type="primary">gst</name>
    <name evidence="3" type="ORF">FRZ44_53340</name>
</gene>
<dbReference type="SFLD" id="SFLDG00358">
    <property type="entry name" value="Main_(cytGST)"/>
    <property type="match status" value="1"/>
</dbReference>
<evidence type="ECO:0000313" key="3">
    <source>
        <dbReference type="EMBL" id="QEX20019.1"/>
    </source>
</evidence>
<dbReference type="PROSITE" id="PS50404">
    <property type="entry name" value="GST_NTER"/>
    <property type="match status" value="1"/>
</dbReference>
<dbReference type="CDD" id="cd03057">
    <property type="entry name" value="GST_N_Beta"/>
    <property type="match status" value="1"/>
</dbReference>
<dbReference type="SUPFAM" id="SSF52833">
    <property type="entry name" value="Thioredoxin-like"/>
    <property type="match status" value="1"/>
</dbReference>
<dbReference type="InterPro" id="IPR010987">
    <property type="entry name" value="Glutathione-S-Trfase_C-like"/>
</dbReference>
<dbReference type="Proteomes" id="UP000326202">
    <property type="component" value="Chromosome"/>
</dbReference>
<dbReference type="Gene3D" id="3.40.30.10">
    <property type="entry name" value="Glutaredoxin"/>
    <property type="match status" value="1"/>
</dbReference>
<sequence length="210" mass="23541">MYTLYWGPNSAALAPQILLEEIGAKHELKRIDIASNQHKSPEYLKFNPNAKIPTLVIDGKQVIFESAAICLYLADRHPEAKLAPAIGDPARGLYYQWLVHLTNTLQPNYLSYYYPDRFTDDAKGTDAVQSRAKTELGEIWGRIDKALGEKGPYFLGDRFSGCDAFLFMLANWQEPIPDLYSRFKHVKRCADAVGARPAVQRILPANGIAA</sequence>
<dbReference type="RefSeq" id="WP_151180026.1">
    <property type="nucleotide sequence ID" value="NZ_CP042906.1"/>
</dbReference>
<feature type="domain" description="GST N-terminal" evidence="1">
    <location>
        <begin position="1"/>
        <end position="81"/>
    </location>
</feature>
<name>A0A5J6MRQ1_9PROT</name>
<reference evidence="3 4" key="1">
    <citation type="submission" date="2019-08" db="EMBL/GenBank/DDBJ databases">
        <title>Hyperibacter terrae gen. nov., sp. nov. and Hyperibacter viscosus sp. nov., two new members in the family Rhodospirillaceae isolated from the rhizosphere of Hypericum perforatum.</title>
        <authorList>
            <person name="Noviana Z."/>
        </authorList>
    </citation>
    <scope>NUCLEOTIDE SEQUENCE [LARGE SCALE GENOMIC DNA]</scope>
    <source>
        <strain evidence="3 4">R5913</strain>
    </source>
</reference>
<dbReference type="InterPro" id="IPR036249">
    <property type="entry name" value="Thioredoxin-like_sf"/>
</dbReference>
<proteinExistence type="predicted"/>
<keyword evidence="4" id="KW-1185">Reference proteome</keyword>
<accession>A0A5J6MRQ1</accession>
<dbReference type="InterPro" id="IPR040079">
    <property type="entry name" value="Glutathione_S-Trfase"/>
</dbReference>
<dbReference type="Pfam" id="PF02798">
    <property type="entry name" value="GST_N"/>
    <property type="match status" value="1"/>
</dbReference>
<dbReference type="Gene3D" id="1.20.1050.10">
    <property type="match status" value="1"/>
</dbReference>
<dbReference type="EMBL" id="CP042906">
    <property type="protein sequence ID" value="QEX20019.1"/>
    <property type="molecule type" value="Genomic_DNA"/>
</dbReference>
<dbReference type="OrthoDB" id="7583243at2"/>
<dbReference type="SFLD" id="SFLDG01150">
    <property type="entry name" value="Main.1:_Beta-like"/>
    <property type="match status" value="1"/>
</dbReference>
<dbReference type="SUPFAM" id="SSF47616">
    <property type="entry name" value="GST C-terminal domain-like"/>
    <property type="match status" value="1"/>
</dbReference>
<dbReference type="PANTHER" id="PTHR44051">
    <property type="entry name" value="GLUTATHIONE S-TRANSFERASE-RELATED"/>
    <property type="match status" value="1"/>
</dbReference>
<evidence type="ECO:0000259" key="2">
    <source>
        <dbReference type="PROSITE" id="PS50405"/>
    </source>
</evidence>
<evidence type="ECO:0000313" key="4">
    <source>
        <dbReference type="Proteomes" id="UP000326202"/>
    </source>
</evidence>
<dbReference type="GO" id="GO:0016740">
    <property type="term" value="F:transferase activity"/>
    <property type="evidence" value="ECO:0007669"/>
    <property type="project" value="UniProtKB-KW"/>
</dbReference>
<dbReference type="PANTHER" id="PTHR44051:SF21">
    <property type="entry name" value="GLUTATHIONE S-TRANSFERASE FAMILY PROTEIN"/>
    <property type="match status" value="1"/>
</dbReference>
<dbReference type="InterPro" id="IPR004045">
    <property type="entry name" value="Glutathione_S-Trfase_N"/>
</dbReference>
<dbReference type="Pfam" id="PF14497">
    <property type="entry name" value="GST_C_3"/>
    <property type="match status" value="1"/>
</dbReference>
<dbReference type="SFLD" id="SFLDS00019">
    <property type="entry name" value="Glutathione_Transferase_(cytos"/>
    <property type="match status" value="1"/>
</dbReference>
<dbReference type="InterPro" id="IPR036282">
    <property type="entry name" value="Glutathione-S-Trfase_C_sf"/>
</dbReference>
<organism evidence="3 4">
    <name type="scientific">Hypericibacter terrae</name>
    <dbReference type="NCBI Taxonomy" id="2602015"/>
    <lineage>
        <taxon>Bacteria</taxon>
        <taxon>Pseudomonadati</taxon>
        <taxon>Pseudomonadota</taxon>
        <taxon>Alphaproteobacteria</taxon>
        <taxon>Rhodospirillales</taxon>
        <taxon>Dongiaceae</taxon>
        <taxon>Hypericibacter</taxon>
    </lineage>
</organism>
<dbReference type="KEGG" id="htq:FRZ44_53340"/>
<evidence type="ECO:0000259" key="1">
    <source>
        <dbReference type="PROSITE" id="PS50404"/>
    </source>
</evidence>